<feature type="signal peptide" evidence="2">
    <location>
        <begin position="1"/>
        <end position="17"/>
    </location>
</feature>
<evidence type="ECO:0000256" key="1">
    <source>
        <dbReference type="SAM" id="MobiDB-lite"/>
    </source>
</evidence>
<reference evidence="3" key="1">
    <citation type="submission" date="2014-11" db="EMBL/GenBank/DDBJ databases">
        <authorList>
            <person name="Otto D Thomas"/>
            <person name="Naeem Raeece"/>
        </authorList>
    </citation>
    <scope>NUCLEOTIDE SEQUENCE</scope>
</reference>
<name>A0A0G4HY48_9ALVE</name>
<feature type="chain" id="PRO_5005192353" evidence="2">
    <location>
        <begin position="18"/>
        <end position="282"/>
    </location>
</feature>
<proteinExistence type="predicted"/>
<accession>A0A0G4HY48</accession>
<evidence type="ECO:0000313" key="3">
    <source>
        <dbReference type="EMBL" id="CEM49438.1"/>
    </source>
</evidence>
<feature type="compositionally biased region" description="Acidic residues" evidence="1">
    <location>
        <begin position="247"/>
        <end position="259"/>
    </location>
</feature>
<feature type="region of interest" description="Disordered" evidence="1">
    <location>
        <begin position="210"/>
        <end position="282"/>
    </location>
</feature>
<dbReference type="VEuPathDB" id="CryptoDB:Cvel_9405"/>
<protein>
    <submittedName>
        <fullName evidence="3">Uncharacterized protein</fullName>
    </submittedName>
</protein>
<gene>
    <name evidence="3" type="ORF">Cvel_9405</name>
</gene>
<evidence type="ECO:0000256" key="2">
    <source>
        <dbReference type="SAM" id="SignalP"/>
    </source>
</evidence>
<dbReference type="EMBL" id="CDMZ01004331">
    <property type="protein sequence ID" value="CEM49438.1"/>
    <property type="molecule type" value="Genomic_DNA"/>
</dbReference>
<feature type="compositionally biased region" description="Low complexity" evidence="1">
    <location>
        <begin position="210"/>
        <end position="234"/>
    </location>
</feature>
<dbReference type="AlphaFoldDB" id="A0A0G4HY48"/>
<sequence length="282" mass="31216">MLLFWAALCVLCSHVRAFTPNGRWSIRKERRARRQPLQRIDDPTVLRGFEILFDSEDAIPEYDPNDCISLSLRAMQDMEGVFSKIKSKDRIIKKQILLEKDAQMRIARIKEERDIRYIYSVGAEKEWDFDFGQDDPPPLAPPGKSEFMAYMGYDKPVKGRETATRKRMVEMAKQMDADYEADYARLLAKGAEDEAPVSTVPAAAFTAPATPVTSLSGTSSSSSLKSAYSGGLSSTGAGYKRPAYMEGIDDDEDDGDEEGEGKKEGGLGGLGLGELGDDDEDL</sequence>
<keyword evidence="2" id="KW-0732">Signal</keyword>
<organism evidence="3">
    <name type="scientific">Chromera velia CCMP2878</name>
    <dbReference type="NCBI Taxonomy" id="1169474"/>
    <lineage>
        <taxon>Eukaryota</taxon>
        <taxon>Sar</taxon>
        <taxon>Alveolata</taxon>
        <taxon>Colpodellida</taxon>
        <taxon>Chromeraceae</taxon>
        <taxon>Chromera</taxon>
    </lineage>
</organism>